<reference evidence="5" key="1">
    <citation type="journal article" date="2020" name="bioRxiv">
        <title>Comparative genomics of Chlamydomonas.</title>
        <authorList>
            <person name="Craig R.J."/>
            <person name="Hasan A.R."/>
            <person name="Ness R.W."/>
            <person name="Keightley P.D."/>
        </authorList>
    </citation>
    <scope>NUCLEOTIDE SEQUENCE</scope>
    <source>
        <strain evidence="5">CCAP 11/70</strain>
    </source>
</reference>
<organism evidence="5 6">
    <name type="scientific">Edaphochlamys debaryana</name>
    <dbReference type="NCBI Taxonomy" id="47281"/>
    <lineage>
        <taxon>Eukaryota</taxon>
        <taxon>Viridiplantae</taxon>
        <taxon>Chlorophyta</taxon>
        <taxon>core chlorophytes</taxon>
        <taxon>Chlorophyceae</taxon>
        <taxon>CS clade</taxon>
        <taxon>Chlamydomonadales</taxon>
        <taxon>Chlamydomonadales incertae sedis</taxon>
        <taxon>Edaphochlamys</taxon>
    </lineage>
</organism>
<feature type="region of interest" description="Disordered" evidence="3">
    <location>
        <begin position="106"/>
        <end position="151"/>
    </location>
</feature>
<dbReference type="InterPro" id="IPR005069">
    <property type="entry name" value="Nucl-diP-sugar_transferase"/>
</dbReference>
<comment type="subcellular location">
    <subcellularLocation>
        <location evidence="2">Golgi apparatus membrane</location>
        <topology evidence="2">Single-pass type II membrane protein</topology>
    </subcellularLocation>
</comment>
<dbReference type="EC" id="2.4.2.-" evidence="2"/>
<feature type="compositionally biased region" description="Basic and acidic residues" evidence="3">
    <location>
        <begin position="115"/>
        <end position="135"/>
    </location>
</feature>
<dbReference type="SUPFAM" id="SSF53448">
    <property type="entry name" value="Nucleotide-diphospho-sugar transferases"/>
    <property type="match status" value="1"/>
</dbReference>
<evidence type="ECO:0000256" key="3">
    <source>
        <dbReference type="SAM" id="MobiDB-lite"/>
    </source>
</evidence>
<dbReference type="GO" id="GO:0016757">
    <property type="term" value="F:glycosyltransferase activity"/>
    <property type="evidence" value="ECO:0007669"/>
    <property type="project" value="UniProtKB-KW"/>
</dbReference>
<comment type="similarity">
    <text evidence="1 2">Belongs to the glycosyltransferase 77 family.</text>
</comment>
<protein>
    <recommendedName>
        <fullName evidence="2">Glycosyltransferase</fullName>
        <ecNumber evidence="2">2.4.2.-</ecNumber>
    </recommendedName>
</protein>
<dbReference type="PANTHER" id="PTHR47032">
    <property type="entry name" value="UDP-D-XYLOSE:L-FUCOSE ALPHA-1,3-D-XYLOSYLTRANSFERASE-RELATED"/>
    <property type="match status" value="1"/>
</dbReference>
<proteinExistence type="inferred from homology"/>
<dbReference type="Pfam" id="PF03407">
    <property type="entry name" value="Nucleotid_trans"/>
    <property type="match status" value="1"/>
</dbReference>
<accession>A0A835YF64</accession>
<dbReference type="GO" id="GO:0071555">
    <property type="term" value="P:cell wall organization"/>
    <property type="evidence" value="ECO:0007669"/>
    <property type="project" value="UniProtKB-KW"/>
</dbReference>
<keyword evidence="2" id="KW-0328">Glycosyltransferase</keyword>
<evidence type="ECO:0000313" key="5">
    <source>
        <dbReference type="EMBL" id="KAG2500639.1"/>
    </source>
</evidence>
<evidence type="ECO:0000313" key="6">
    <source>
        <dbReference type="Proteomes" id="UP000612055"/>
    </source>
</evidence>
<dbReference type="GO" id="GO:0000139">
    <property type="term" value="C:Golgi membrane"/>
    <property type="evidence" value="ECO:0007669"/>
    <property type="project" value="UniProtKB-SubCell"/>
</dbReference>
<keyword evidence="2" id="KW-0808">Transferase</keyword>
<keyword evidence="2" id="KW-0333">Golgi apparatus</keyword>
<keyword evidence="2" id="KW-0961">Cell wall biogenesis/degradation</keyword>
<keyword evidence="6" id="KW-1185">Reference proteome</keyword>
<dbReference type="Proteomes" id="UP000612055">
    <property type="component" value="Unassembled WGS sequence"/>
</dbReference>
<name>A0A835YF64_9CHLO</name>
<keyword evidence="2" id="KW-0812">Transmembrane</keyword>
<dbReference type="OrthoDB" id="523104at2759"/>
<dbReference type="InterPro" id="IPR052636">
    <property type="entry name" value="UDP-D-xylose:L-fucose_XylT"/>
</dbReference>
<evidence type="ECO:0000256" key="2">
    <source>
        <dbReference type="RuleBase" id="RU363055"/>
    </source>
</evidence>
<dbReference type="EMBL" id="JAEHOE010000003">
    <property type="protein sequence ID" value="KAG2500639.1"/>
    <property type="molecule type" value="Genomic_DNA"/>
</dbReference>
<dbReference type="PANTHER" id="PTHR47032:SF1">
    <property type="entry name" value="UDP-D-XYLOSE:L-FUCOSE ALPHA-1,3-D-XYLOSYLTRANSFERASE-RELATED"/>
    <property type="match status" value="1"/>
</dbReference>
<keyword evidence="2" id="KW-0735">Signal-anchor</keyword>
<dbReference type="Gene3D" id="3.90.550.10">
    <property type="entry name" value="Spore Coat Polysaccharide Biosynthesis Protein SpsA, Chain A"/>
    <property type="match status" value="1"/>
</dbReference>
<feature type="domain" description="Nucleotide-diphospho-sugar transferase" evidence="4">
    <location>
        <begin position="166"/>
        <end position="333"/>
    </location>
</feature>
<evidence type="ECO:0000259" key="4">
    <source>
        <dbReference type="Pfam" id="PF03407"/>
    </source>
</evidence>
<gene>
    <name evidence="5" type="ORF">HYH03_001406</name>
</gene>
<dbReference type="InterPro" id="IPR029044">
    <property type="entry name" value="Nucleotide-diphossugar_trans"/>
</dbReference>
<sequence>MVEAKTNQIAKFSKSHFTTHGARLPTPEFVAAVGAAAIDITHLSCRKSMVMIGMANEEALAHTVPLFLRSLRRASLSGGRQRGASLDRHLVLVAWSEQALADCRALQGKGNRPNGEGREGEGKGKGEGRQGKGEGREEEGEEKGEGKEVGEGYGHQCVRDAEHSAGTGSFGFHDAGFNSLGFAKIKYILNGLSLGHDVVFLDTDIVVLRDPVPYFLSRRADLFGSMEKCMIYNDTHAFHSPEFLRMKKRPPPINIGVLYFKATAGVTRCVYNWMWDMHSEVQGRPRIWDQDIYGKVMIKCTATHSLRFQVLDPRLFQSACFPFCGCTYDDDVITRENIGRFSKGQRGDDFGRCGPQHWGGWLMRHFPCAGMTRTKAELMQNLLEGYYDNKTAQINRQ</sequence>
<dbReference type="AlphaFoldDB" id="A0A835YF64"/>
<evidence type="ECO:0000256" key="1">
    <source>
        <dbReference type="ARBA" id="ARBA00007033"/>
    </source>
</evidence>
<comment type="caution">
    <text evidence="5">The sequence shown here is derived from an EMBL/GenBank/DDBJ whole genome shotgun (WGS) entry which is preliminary data.</text>
</comment>